<proteinExistence type="predicted"/>
<dbReference type="AlphaFoldDB" id="A0A1T4X6J2"/>
<dbReference type="GO" id="GO:0016787">
    <property type="term" value="F:hydrolase activity"/>
    <property type="evidence" value="ECO:0007669"/>
    <property type="project" value="InterPro"/>
</dbReference>
<evidence type="ECO:0000259" key="1">
    <source>
        <dbReference type="Pfam" id="PF00149"/>
    </source>
</evidence>
<gene>
    <name evidence="2" type="ORF">SAMN05443428_106132</name>
</gene>
<reference evidence="3" key="1">
    <citation type="submission" date="2017-02" db="EMBL/GenBank/DDBJ databases">
        <authorList>
            <person name="Varghese N."/>
            <person name="Submissions S."/>
        </authorList>
    </citation>
    <scope>NUCLEOTIDE SEQUENCE [LARGE SCALE GENOMIC DNA]</scope>
    <source>
        <strain evidence="3">USBA 833</strain>
    </source>
</reference>
<protein>
    <recommendedName>
        <fullName evidence="1">Calcineurin-like phosphoesterase domain-containing protein</fullName>
    </recommendedName>
</protein>
<keyword evidence="3" id="KW-1185">Reference proteome</keyword>
<sequence>MALYAIGDLHLSFGTQKPMDVFGELWNKHYEKIEFNWNDKIKKEDIVLIPGDISWGMKLSEALPDLDFVHKLNGKKIFIKGNHDYWWGSITKLNSLYNDMYFIQNTCSGYQDYGICGTRGWISINGEEQDEKIYKRELLRLKMSLDLAIKNEYKKIIVMMHYPPVTKISKSIEFLDLLSNYPVEKLIYGHVHNDSKEICINGIYRNIEYICVSCDIINFNPVRIL</sequence>
<name>A0A1T4X6J2_9CLOT</name>
<accession>A0A1T4X6J2</accession>
<dbReference type="PIRSF" id="PIRSF033094">
    <property type="entry name" value="Pesterase_CT488"/>
    <property type="match status" value="1"/>
</dbReference>
<dbReference type="SUPFAM" id="SSF56300">
    <property type="entry name" value="Metallo-dependent phosphatases"/>
    <property type="match status" value="1"/>
</dbReference>
<dbReference type="Proteomes" id="UP000190105">
    <property type="component" value="Unassembled WGS sequence"/>
</dbReference>
<dbReference type="OrthoDB" id="8610138at2"/>
<evidence type="ECO:0000313" key="2">
    <source>
        <dbReference type="EMBL" id="SKA85222.1"/>
    </source>
</evidence>
<dbReference type="PANTHER" id="PTHR31302:SF22">
    <property type="entry name" value="PHOSPHOESTERASE"/>
    <property type="match status" value="1"/>
</dbReference>
<organism evidence="2 3">
    <name type="scientific">Caloramator quimbayensis</name>
    <dbReference type="NCBI Taxonomy" id="1147123"/>
    <lineage>
        <taxon>Bacteria</taxon>
        <taxon>Bacillati</taxon>
        <taxon>Bacillota</taxon>
        <taxon>Clostridia</taxon>
        <taxon>Eubacteriales</taxon>
        <taxon>Clostridiaceae</taxon>
        <taxon>Caloramator</taxon>
    </lineage>
</organism>
<feature type="domain" description="Calcineurin-like phosphoesterase" evidence="1">
    <location>
        <begin position="3"/>
        <end position="193"/>
    </location>
</feature>
<dbReference type="RefSeq" id="WP_078696121.1">
    <property type="nucleotide sequence ID" value="NZ_FUYH01000006.1"/>
</dbReference>
<dbReference type="EMBL" id="FUYH01000006">
    <property type="protein sequence ID" value="SKA85222.1"/>
    <property type="molecule type" value="Genomic_DNA"/>
</dbReference>
<dbReference type="Gene3D" id="3.60.21.10">
    <property type="match status" value="1"/>
</dbReference>
<dbReference type="STRING" id="1147123.SAMN05443428_106132"/>
<dbReference type="InterPro" id="IPR004843">
    <property type="entry name" value="Calcineurin-like_PHP"/>
</dbReference>
<dbReference type="InterPro" id="IPR014578">
    <property type="entry name" value="Pesterase_CT488"/>
</dbReference>
<evidence type="ECO:0000313" key="3">
    <source>
        <dbReference type="Proteomes" id="UP000190105"/>
    </source>
</evidence>
<dbReference type="Pfam" id="PF00149">
    <property type="entry name" value="Metallophos"/>
    <property type="match status" value="1"/>
</dbReference>
<dbReference type="InterPro" id="IPR029052">
    <property type="entry name" value="Metallo-depent_PP-like"/>
</dbReference>
<dbReference type="InterPro" id="IPR051158">
    <property type="entry name" value="Metallophosphoesterase_sf"/>
</dbReference>
<dbReference type="PANTHER" id="PTHR31302">
    <property type="entry name" value="TRANSMEMBRANE PROTEIN WITH METALLOPHOSPHOESTERASE DOMAIN-RELATED"/>
    <property type="match status" value="1"/>
</dbReference>